<proteinExistence type="predicted"/>
<dbReference type="EMBL" id="BMMD01000003">
    <property type="protein sequence ID" value="GGJ72269.1"/>
    <property type="molecule type" value="Genomic_DNA"/>
</dbReference>
<dbReference type="AlphaFoldDB" id="A0A917PE02"/>
<name>A0A917PE02_9MICO</name>
<reference evidence="1" key="2">
    <citation type="submission" date="2020-09" db="EMBL/GenBank/DDBJ databases">
        <authorList>
            <person name="Sun Q."/>
            <person name="Zhou Y."/>
        </authorList>
    </citation>
    <scope>NUCLEOTIDE SEQUENCE</scope>
    <source>
        <strain evidence="1">CGMCC 1.8984</strain>
    </source>
</reference>
<sequence>MWTDEDGELHEGPVAWRETVVADHVQAMFERLAKDSRDRYSDWMDEELTVLAYARELVAGGLFEEAAYRHRAAPSVELQRVSWASTRPTPTR</sequence>
<protein>
    <submittedName>
        <fullName evidence="1">Uncharacterized protein</fullName>
    </submittedName>
</protein>
<gene>
    <name evidence="1" type="ORF">GCM10011372_07830</name>
</gene>
<evidence type="ECO:0000313" key="2">
    <source>
        <dbReference type="Proteomes" id="UP000636956"/>
    </source>
</evidence>
<evidence type="ECO:0000313" key="1">
    <source>
        <dbReference type="EMBL" id="GGJ72269.1"/>
    </source>
</evidence>
<comment type="caution">
    <text evidence="1">The sequence shown here is derived from an EMBL/GenBank/DDBJ whole genome shotgun (WGS) entry which is preliminary data.</text>
</comment>
<dbReference type="RefSeq" id="WP_188742144.1">
    <property type="nucleotide sequence ID" value="NZ_BAABFW010000009.1"/>
</dbReference>
<reference evidence="1" key="1">
    <citation type="journal article" date="2014" name="Int. J. Syst. Evol. Microbiol.">
        <title>Complete genome sequence of Corynebacterium casei LMG S-19264T (=DSM 44701T), isolated from a smear-ripened cheese.</title>
        <authorList>
            <consortium name="US DOE Joint Genome Institute (JGI-PGF)"/>
            <person name="Walter F."/>
            <person name="Albersmeier A."/>
            <person name="Kalinowski J."/>
            <person name="Ruckert C."/>
        </authorList>
    </citation>
    <scope>NUCLEOTIDE SEQUENCE</scope>
    <source>
        <strain evidence="1">CGMCC 1.8984</strain>
    </source>
</reference>
<organism evidence="1 2">
    <name type="scientific">Agromyces bauzanensis</name>
    <dbReference type="NCBI Taxonomy" id="1308924"/>
    <lineage>
        <taxon>Bacteria</taxon>
        <taxon>Bacillati</taxon>
        <taxon>Actinomycetota</taxon>
        <taxon>Actinomycetes</taxon>
        <taxon>Micrococcales</taxon>
        <taxon>Microbacteriaceae</taxon>
        <taxon>Agromyces</taxon>
    </lineage>
</organism>
<dbReference type="Proteomes" id="UP000636956">
    <property type="component" value="Unassembled WGS sequence"/>
</dbReference>
<keyword evidence="2" id="KW-1185">Reference proteome</keyword>
<accession>A0A917PE02</accession>